<dbReference type="Proteomes" id="UP000215355">
    <property type="component" value="Chromosome 1"/>
</dbReference>
<evidence type="ECO:0000256" key="1">
    <source>
        <dbReference type="SAM" id="Phobius"/>
    </source>
</evidence>
<organism evidence="2 3">
    <name type="scientific">Sphingobacterium mizutaii</name>
    <dbReference type="NCBI Taxonomy" id="1010"/>
    <lineage>
        <taxon>Bacteria</taxon>
        <taxon>Pseudomonadati</taxon>
        <taxon>Bacteroidota</taxon>
        <taxon>Sphingobacteriia</taxon>
        <taxon>Sphingobacteriales</taxon>
        <taxon>Sphingobacteriaceae</taxon>
        <taxon>Sphingobacterium</taxon>
    </lineage>
</organism>
<reference evidence="2 3" key="1">
    <citation type="submission" date="2017-06" db="EMBL/GenBank/DDBJ databases">
        <authorList>
            <consortium name="Pathogen Informatics"/>
        </authorList>
    </citation>
    <scope>NUCLEOTIDE SEQUENCE [LARGE SCALE GENOMIC DNA]</scope>
    <source>
        <strain evidence="2 3">NCTC12149</strain>
    </source>
</reference>
<keyword evidence="1" id="KW-0472">Membrane</keyword>
<evidence type="ECO:0000313" key="2">
    <source>
        <dbReference type="EMBL" id="SNV49010.1"/>
    </source>
</evidence>
<dbReference type="EMBL" id="LT906468">
    <property type="protein sequence ID" value="SNV49010.1"/>
    <property type="molecule type" value="Genomic_DNA"/>
</dbReference>
<feature type="transmembrane region" description="Helical" evidence="1">
    <location>
        <begin position="41"/>
        <end position="61"/>
    </location>
</feature>
<name>A0AAJ5BZY3_9SPHI</name>
<keyword evidence="1" id="KW-1133">Transmembrane helix</keyword>
<accession>A0AAJ5BZY3</accession>
<protein>
    <submittedName>
        <fullName evidence="2">Uncharacterized protein</fullName>
    </submittedName>
</protein>
<dbReference type="AlphaFoldDB" id="A0AAJ5BZY3"/>
<keyword evidence="1" id="KW-0812">Transmembrane</keyword>
<evidence type="ECO:0000313" key="3">
    <source>
        <dbReference type="Proteomes" id="UP000215355"/>
    </source>
</evidence>
<gene>
    <name evidence="2" type="ORF">SAMEA4412673_01666</name>
</gene>
<proteinExistence type="predicted"/>
<sequence length="65" mass="7774">MSTKPTIDFLTRVKEMLKKIKETLLKEGANLEPESRFIRRLFYLFEIVTIFAMFSCFFLLFKCSI</sequence>
<dbReference type="KEGG" id="smiz:4412673_01666"/>